<evidence type="ECO:0000313" key="8">
    <source>
        <dbReference type="EMBL" id="GBR75605.1"/>
    </source>
</evidence>
<proteinExistence type="inferred from homology"/>
<evidence type="ECO:0000256" key="3">
    <source>
        <dbReference type="ARBA" id="ARBA00022801"/>
    </source>
</evidence>
<dbReference type="EMBL" id="BGZO01000004">
    <property type="protein sequence ID" value="GBR75605.1"/>
    <property type="molecule type" value="Genomic_DNA"/>
</dbReference>
<feature type="domain" description="Peptidase S8/S53" evidence="7">
    <location>
        <begin position="142"/>
        <end position="398"/>
    </location>
</feature>
<dbReference type="Gene3D" id="2.60.40.4070">
    <property type="match status" value="1"/>
</dbReference>
<dbReference type="PROSITE" id="PS00136">
    <property type="entry name" value="SUBTILASE_ASP"/>
    <property type="match status" value="1"/>
</dbReference>
<dbReference type="InterPro" id="IPR022398">
    <property type="entry name" value="Peptidase_S8_His-AS"/>
</dbReference>
<reference evidence="8 9" key="1">
    <citation type="journal article" date="2019" name="ISME J.">
        <title>Genome analyses of uncultured TG2/ZB3 bacteria in 'Margulisbacteria' specifically attached to ectosymbiotic spirochetes of protists in the termite gut.</title>
        <authorList>
            <person name="Utami Y.D."/>
            <person name="Kuwahara H."/>
            <person name="Igai K."/>
            <person name="Murakami T."/>
            <person name="Sugaya K."/>
            <person name="Morikawa T."/>
            <person name="Nagura Y."/>
            <person name="Yuki M."/>
            <person name="Deevong P."/>
            <person name="Inoue T."/>
            <person name="Kihara K."/>
            <person name="Lo N."/>
            <person name="Yamada A."/>
            <person name="Ohkuma M."/>
            <person name="Hongoh Y."/>
        </authorList>
    </citation>
    <scope>NUCLEOTIDE SEQUENCE [LARGE SCALE GENOMIC DNA]</scope>
    <source>
        <strain evidence="8">NkOx7-02</strain>
    </source>
</reference>
<evidence type="ECO:0000256" key="2">
    <source>
        <dbReference type="ARBA" id="ARBA00022670"/>
    </source>
</evidence>
<dbReference type="Pfam" id="PF00082">
    <property type="entry name" value="Peptidase_S8"/>
    <property type="match status" value="1"/>
</dbReference>
<evidence type="ECO:0000313" key="9">
    <source>
        <dbReference type="Proteomes" id="UP000275925"/>
    </source>
</evidence>
<evidence type="ECO:0000256" key="6">
    <source>
        <dbReference type="RuleBase" id="RU003355"/>
    </source>
</evidence>
<dbReference type="PRINTS" id="PR00723">
    <property type="entry name" value="SUBTILISIN"/>
</dbReference>
<dbReference type="InterPro" id="IPR050131">
    <property type="entry name" value="Peptidase_S8_subtilisin-like"/>
</dbReference>
<keyword evidence="2 5" id="KW-0645">Protease</keyword>
<sequence>MLADYLPNQVLIKLKEPALTARSVSAGLPEGLRTLLNSQGAAEISKISDGQVSTGKTQAATQALADPLGRYFLAEYPSTVNVPLLVALLQSDASVEHAQPVYIYRTQDVAPFQPNDPSFPSQTHLNRIHAPEGWTLSTGSPSVKIAIVDTGVRLTHEDFQGRLEAGRNFVSPNETPDDDNGHGTAVAGLAAATGHNGRGVAGLDWQAKIIPVKVLNENGEGNSRWVGEGIIYAADQGAAVINLSLGMEGIDLFIQAACDYAYERGAILVAAMGNDNGVGGKDGRPGSGLPPMCPALFENVIGVGSLDAQGNLSDFSVIGNGADVVAPGEGIFSTLRDGTYGKHDGGNGTSFAAPQVSGLCTLLLAKYPDRTAQQIRLILQNTADDLGATGRDREFGYGMINVYHALANIPTKSSGEQKLKEVLSFPNPAEKYAKFSFKTDKAVEQVEVLIYDSRGRKITTLAGDRGMAGVYITPEWDLQVDGREVANGSYIYVVKVTTTDGEISYGRNVLSVVR</sequence>
<name>A0A388TFS0_9BACT</name>
<dbReference type="GO" id="GO:0004252">
    <property type="term" value="F:serine-type endopeptidase activity"/>
    <property type="evidence" value="ECO:0007669"/>
    <property type="project" value="UniProtKB-UniRule"/>
</dbReference>
<dbReference type="PANTHER" id="PTHR43806">
    <property type="entry name" value="PEPTIDASE S8"/>
    <property type="match status" value="1"/>
</dbReference>
<dbReference type="Proteomes" id="UP000275925">
    <property type="component" value="Unassembled WGS sequence"/>
</dbReference>
<comment type="similarity">
    <text evidence="1 5 6">Belongs to the peptidase S8 family.</text>
</comment>
<dbReference type="InterPro" id="IPR000209">
    <property type="entry name" value="Peptidase_S8/S53_dom"/>
</dbReference>
<dbReference type="PROSITE" id="PS51892">
    <property type="entry name" value="SUBTILASE"/>
    <property type="match status" value="1"/>
</dbReference>
<dbReference type="PROSITE" id="PS00138">
    <property type="entry name" value="SUBTILASE_SER"/>
    <property type="match status" value="1"/>
</dbReference>
<dbReference type="PANTHER" id="PTHR43806:SF11">
    <property type="entry name" value="CEREVISIN-RELATED"/>
    <property type="match status" value="1"/>
</dbReference>
<dbReference type="Gene3D" id="3.40.50.200">
    <property type="entry name" value="Peptidase S8/S53 domain"/>
    <property type="match status" value="1"/>
</dbReference>
<feature type="active site" description="Charge relay system" evidence="5">
    <location>
        <position position="182"/>
    </location>
</feature>
<dbReference type="AlphaFoldDB" id="A0A388TFS0"/>
<feature type="active site" description="Charge relay system" evidence="5">
    <location>
        <position position="350"/>
    </location>
</feature>
<dbReference type="GO" id="GO:0006508">
    <property type="term" value="P:proteolysis"/>
    <property type="evidence" value="ECO:0007669"/>
    <property type="project" value="UniProtKB-KW"/>
</dbReference>
<dbReference type="InterPro" id="IPR023827">
    <property type="entry name" value="Peptidase_S8_Asp-AS"/>
</dbReference>
<evidence type="ECO:0000256" key="4">
    <source>
        <dbReference type="ARBA" id="ARBA00022825"/>
    </source>
</evidence>
<gene>
    <name evidence="8" type="ORF">NO2_0263</name>
</gene>
<keyword evidence="9" id="KW-1185">Reference proteome</keyword>
<accession>A0A388TFS0</accession>
<dbReference type="SUPFAM" id="SSF52743">
    <property type="entry name" value="Subtilisin-like"/>
    <property type="match status" value="1"/>
</dbReference>
<evidence type="ECO:0000256" key="1">
    <source>
        <dbReference type="ARBA" id="ARBA00011073"/>
    </source>
</evidence>
<protein>
    <submittedName>
        <fullName evidence="8">Protease</fullName>
    </submittedName>
</protein>
<keyword evidence="3 5" id="KW-0378">Hydrolase</keyword>
<dbReference type="InterPro" id="IPR036852">
    <property type="entry name" value="Peptidase_S8/S53_dom_sf"/>
</dbReference>
<keyword evidence="4 5" id="KW-0720">Serine protease</keyword>
<organism evidence="8 9">
    <name type="scientific">Candidatus Termititenax persephonae</name>
    <dbReference type="NCBI Taxonomy" id="2218525"/>
    <lineage>
        <taxon>Bacteria</taxon>
        <taxon>Bacillati</taxon>
        <taxon>Candidatus Margulisiibacteriota</taxon>
        <taxon>Candidatus Termititenacia</taxon>
        <taxon>Candidatus Termititenacales</taxon>
        <taxon>Candidatus Termititenacaceae</taxon>
        <taxon>Candidatus Termititenax</taxon>
    </lineage>
</organism>
<comment type="caution">
    <text evidence="8">The sequence shown here is derived from an EMBL/GenBank/DDBJ whole genome shotgun (WGS) entry which is preliminary data.</text>
</comment>
<dbReference type="InterPro" id="IPR015500">
    <property type="entry name" value="Peptidase_S8_subtilisin-rel"/>
</dbReference>
<dbReference type="InterPro" id="IPR023828">
    <property type="entry name" value="Peptidase_S8_Ser-AS"/>
</dbReference>
<evidence type="ECO:0000259" key="7">
    <source>
        <dbReference type="Pfam" id="PF00082"/>
    </source>
</evidence>
<evidence type="ECO:0000256" key="5">
    <source>
        <dbReference type="PROSITE-ProRule" id="PRU01240"/>
    </source>
</evidence>
<dbReference type="PROSITE" id="PS00137">
    <property type="entry name" value="SUBTILASE_HIS"/>
    <property type="match status" value="1"/>
</dbReference>
<feature type="active site" description="Charge relay system" evidence="5">
    <location>
        <position position="149"/>
    </location>
</feature>